<feature type="domain" description="HAMP" evidence="3">
    <location>
        <begin position="141"/>
        <end position="187"/>
    </location>
</feature>
<comment type="similarity">
    <text evidence="2">Belongs to the methyl-accepting chemotaxis (MCP) protein family.</text>
</comment>
<dbReference type="Pfam" id="PF18947">
    <property type="entry name" value="HAMP_2"/>
    <property type="match status" value="1"/>
</dbReference>
<gene>
    <name evidence="4" type="ORF">XBLMG947_3940</name>
</gene>
<dbReference type="GO" id="GO:0007165">
    <property type="term" value="P:signal transduction"/>
    <property type="evidence" value="ECO:0007669"/>
    <property type="project" value="InterPro"/>
</dbReference>
<evidence type="ECO:0000256" key="2">
    <source>
        <dbReference type="ARBA" id="ARBA00029447"/>
    </source>
</evidence>
<proteinExistence type="inferred from homology"/>
<evidence type="ECO:0000313" key="4">
    <source>
        <dbReference type="EMBL" id="SBV53136.1"/>
    </source>
</evidence>
<dbReference type="AlphaFoldDB" id="A0A1C3NS00"/>
<dbReference type="InterPro" id="IPR003660">
    <property type="entry name" value="HAMP_dom"/>
</dbReference>
<evidence type="ECO:0000259" key="3">
    <source>
        <dbReference type="PROSITE" id="PS50885"/>
    </source>
</evidence>
<dbReference type="GO" id="GO:0004888">
    <property type="term" value="F:transmembrane signaling receptor activity"/>
    <property type="evidence" value="ECO:0007669"/>
    <property type="project" value="TreeGrafter"/>
</dbReference>
<dbReference type="Gene3D" id="1.20.120.1530">
    <property type="match status" value="1"/>
</dbReference>
<evidence type="ECO:0000256" key="1">
    <source>
        <dbReference type="ARBA" id="ARBA00022481"/>
    </source>
</evidence>
<dbReference type="PANTHER" id="PTHR43531:SF14">
    <property type="entry name" value="METHYL-ACCEPTING CHEMOTAXIS PROTEIN I-RELATED"/>
    <property type="match status" value="1"/>
</dbReference>
<name>A0A1C3NS00_9XANT</name>
<dbReference type="PANTHER" id="PTHR43531">
    <property type="entry name" value="PROTEIN ICFG"/>
    <property type="match status" value="1"/>
</dbReference>
<accession>A0A1C3NS00</accession>
<protein>
    <submittedName>
        <fullName evidence="4">Chemotaxis protein</fullName>
    </submittedName>
</protein>
<dbReference type="EMBL" id="FLTX01000077">
    <property type="protein sequence ID" value="SBV53136.1"/>
    <property type="molecule type" value="Genomic_DNA"/>
</dbReference>
<dbReference type="Proteomes" id="UP000092503">
    <property type="component" value="Unassembled WGS sequence"/>
</dbReference>
<dbReference type="PROSITE" id="PS50885">
    <property type="entry name" value="HAMP"/>
    <property type="match status" value="1"/>
</dbReference>
<reference evidence="4 5" key="1">
    <citation type="submission" date="2016-06" db="EMBL/GenBank/DDBJ databases">
        <authorList>
            <person name="Kjaerup R.B."/>
            <person name="Dalgaard T.S."/>
            <person name="Juul-Madsen H.R."/>
        </authorList>
    </citation>
    <scope>NUCLEOTIDE SEQUENCE [LARGE SCALE GENOMIC DNA]</scope>
    <source>
        <strain evidence="4">LMG947</strain>
    </source>
</reference>
<sequence>MQNLLQTYADDVHACAPAFNGTDNLVGQPVSLLEVGNAQDAEIYQRLDRQGAAQRDVHYRTTCITQNVSAIRDERGAHLGFVCKWRDRTAEARVEIDVADVVRSAAVGDLSKRIDSAGKQGFFLQLTQQLNALLDANALSIAEVSRLLSALADGDLSVRMQGDFHGVFATMRDDANSTAEQLALVIGHIQQAAGSIPHCLQRNCRR</sequence>
<evidence type="ECO:0000313" key="5">
    <source>
        <dbReference type="Proteomes" id="UP000092503"/>
    </source>
</evidence>
<keyword evidence="1" id="KW-0488">Methylation</keyword>
<dbReference type="InterPro" id="IPR051310">
    <property type="entry name" value="MCP_chemotaxis"/>
</dbReference>
<dbReference type="GO" id="GO:0005886">
    <property type="term" value="C:plasma membrane"/>
    <property type="evidence" value="ECO:0007669"/>
    <property type="project" value="TreeGrafter"/>
</dbReference>
<dbReference type="STRING" id="56449.XBLMG947_3940"/>
<dbReference type="GO" id="GO:0006935">
    <property type="term" value="P:chemotaxis"/>
    <property type="evidence" value="ECO:0007669"/>
    <property type="project" value="TreeGrafter"/>
</dbReference>
<organism evidence="4 5">
    <name type="scientific">Xanthomonas bromi</name>
    <dbReference type="NCBI Taxonomy" id="56449"/>
    <lineage>
        <taxon>Bacteria</taxon>
        <taxon>Pseudomonadati</taxon>
        <taxon>Pseudomonadota</taxon>
        <taxon>Gammaproteobacteria</taxon>
        <taxon>Lysobacterales</taxon>
        <taxon>Lysobacteraceae</taxon>
        <taxon>Xanthomonas</taxon>
    </lineage>
</organism>